<evidence type="ECO:0000256" key="1">
    <source>
        <dbReference type="ARBA" id="ARBA00004613"/>
    </source>
</evidence>
<gene>
    <name evidence="5" type="primary">Dmoj\GI26840</name>
    <name evidence="5" type="ORF">Dmoj_GI26840</name>
</gene>
<evidence type="ECO:0000259" key="4">
    <source>
        <dbReference type="SMART" id="SM00198"/>
    </source>
</evidence>
<dbReference type="SMART" id="SM00198">
    <property type="entry name" value="SCP"/>
    <property type="match status" value="1"/>
</dbReference>
<dbReference type="EMBL" id="CH933806">
    <property type="protein sequence ID" value="KRG01838.1"/>
    <property type="molecule type" value="Genomic_DNA"/>
</dbReference>
<dbReference type="InterPro" id="IPR001283">
    <property type="entry name" value="CRISP-related"/>
</dbReference>
<feature type="chain" id="PRO_5006387746" description="SCP domain-containing protein" evidence="3">
    <location>
        <begin position="23"/>
        <end position="195"/>
    </location>
</feature>
<evidence type="ECO:0000313" key="5">
    <source>
        <dbReference type="EMBL" id="KRG01838.1"/>
    </source>
</evidence>
<keyword evidence="2" id="KW-0964">Secreted</keyword>
<name>A0A0Q9XB84_DROMO</name>
<dbReference type="InParanoid" id="A0A0Q9XB84"/>
<dbReference type="SUPFAM" id="SSF55797">
    <property type="entry name" value="PR-1-like"/>
    <property type="match status" value="1"/>
</dbReference>
<feature type="signal peptide" evidence="3">
    <location>
        <begin position="1"/>
        <end position="22"/>
    </location>
</feature>
<proteinExistence type="predicted"/>
<dbReference type="AlphaFoldDB" id="A0A0Q9XB84"/>
<reference evidence="5 6" key="1">
    <citation type="journal article" date="2007" name="Nature">
        <title>Evolution of genes and genomes on the Drosophila phylogeny.</title>
        <authorList>
            <consortium name="Drosophila 12 Genomes Consortium"/>
            <person name="Clark A.G."/>
            <person name="Eisen M.B."/>
            <person name="Smith D.R."/>
            <person name="Bergman C.M."/>
            <person name="Oliver B."/>
            <person name="Markow T.A."/>
            <person name="Kaufman T.C."/>
            <person name="Kellis M."/>
            <person name="Gelbart W."/>
            <person name="Iyer V.N."/>
            <person name="Pollard D.A."/>
            <person name="Sackton T.B."/>
            <person name="Larracuente A.M."/>
            <person name="Singh N.D."/>
            <person name="Abad J.P."/>
            <person name="Abt D.N."/>
            <person name="Adryan B."/>
            <person name="Aguade M."/>
            <person name="Akashi H."/>
            <person name="Anderson W.W."/>
            <person name="Aquadro C.F."/>
            <person name="Ardell D.H."/>
            <person name="Arguello R."/>
            <person name="Artieri C.G."/>
            <person name="Barbash D.A."/>
            <person name="Barker D."/>
            <person name="Barsanti P."/>
            <person name="Batterham P."/>
            <person name="Batzoglou S."/>
            <person name="Begun D."/>
            <person name="Bhutkar A."/>
            <person name="Blanco E."/>
            <person name="Bosak S.A."/>
            <person name="Bradley R.K."/>
            <person name="Brand A.D."/>
            <person name="Brent M.R."/>
            <person name="Brooks A.N."/>
            <person name="Brown R.H."/>
            <person name="Butlin R.K."/>
            <person name="Caggese C."/>
            <person name="Calvi B.R."/>
            <person name="Bernardo de Carvalho A."/>
            <person name="Caspi A."/>
            <person name="Castrezana S."/>
            <person name="Celniker S.E."/>
            <person name="Chang J.L."/>
            <person name="Chapple C."/>
            <person name="Chatterji S."/>
            <person name="Chinwalla A."/>
            <person name="Civetta A."/>
            <person name="Clifton S.W."/>
            <person name="Comeron J.M."/>
            <person name="Costello J.C."/>
            <person name="Coyne J.A."/>
            <person name="Daub J."/>
            <person name="David R.G."/>
            <person name="Delcher A.L."/>
            <person name="Delehaunty K."/>
            <person name="Do C.B."/>
            <person name="Ebling H."/>
            <person name="Edwards K."/>
            <person name="Eickbush T."/>
            <person name="Evans J.D."/>
            <person name="Filipski A."/>
            <person name="Findeiss S."/>
            <person name="Freyhult E."/>
            <person name="Fulton L."/>
            <person name="Fulton R."/>
            <person name="Garcia A.C."/>
            <person name="Gardiner A."/>
            <person name="Garfield D.A."/>
            <person name="Garvin B.E."/>
            <person name="Gibson G."/>
            <person name="Gilbert D."/>
            <person name="Gnerre S."/>
            <person name="Godfrey J."/>
            <person name="Good R."/>
            <person name="Gotea V."/>
            <person name="Gravely B."/>
            <person name="Greenberg A.J."/>
            <person name="Griffiths-Jones S."/>
            <person name="Gross S."/>
            <person name="Guigo R."/>
            <person name="Gustafson E.A."/>
            <person name="Haerty W."/>
            <person name="Hahn M.W."/>
            <person name="Halligan D.L."/>
            <person name="Halpern A.L."/>
            <person name="Halter G.M."/>
            <person name="Han M.V."/>
            <person name="Heger A."/>
            <person name="Hillier L."/>
            <person name="Hinrichs A.S."/>
            <person name="Holmes I."/>
            <person name="Hoskins R.A."/>
            <person name="Hubisz M.J."/>
            <person name="Hultmark D."/>
            <person name="Huntley M.A."/>
            <person name="Jaffe D.B."/>
            <person name="Jagadeeshan S."/>
            <person name="Jeck W.R."/>
            <person name="Johnson J."/>
            <person name="Jones C.D."/>
            <person name="Jordan W.C."/>
            <person name="Karpen G.H."/>
            <person name="Kataoka E."/>
            <person name="Keightley P.D."/>
            <person name="Kheradpour P."/>
            <person name="Kirkness E.F."/>
            <person name="Koerich L.B."/>
            <person name="Kristiansen K."/>
            <person name="Kudrna D."/>
            <person name="Kulathinal R.J."/>
            <person name="Kumar S."/>
            <person name="Kwok R."/>
            <person name="Lander E."/>
            <person name="Langley C.H."/>
            <person name="Lapoint R."/>
            <person name="Lazzaro B.P."/>
            <person name="Lee S.J."/>
            <person name="Levesque L."/>
            <person name="Li R."/>
            <person name="Lin C.F."/>
            <person name="Lin M.F."/>
            <person name="Lindblad-Toh K."/>
            <person name="Llopart A."/>
            <person name="Long M."/>
            <person name="Low L."/>
            <person name="Lozovsky E."/>
            <person name="Lu J."/>
            <person name="Luo M."/>
            <person name="Machado C.A."/>
            <person name="Makalowski W."/>
            <person name="Marzo M."/>
            <person name="Matsuda M."/>
            <person name="Matzkin L."/>
            <person name="McAllister B."/>
            <person name="McBride C.S."/>
            <person name="McKernan B."/>
            <person name="McKernan K."/>
            <person name="Mendez-Lago M."/>
            <person name="Minx P."/>
            <person name="Mollenhauer M.U."/>
            <person name="Montooth K."/>
            <person name="Mount S.M."/>
            <person name="Mu X."/>
            <person name="Myers E."/>
            <person name="Negre B."/>
            <person name="Newfeld S."/>
            <person name="Nielsen R."/>
            <person name="Noor M.A."/>
            <person name="O'Grady P."/>
            <person name="Pachter L."/>
            <person name="Papaceit M."/>
            <person name="Parisi M.J."/>
            <person name="Parisi M."/>
            <person name="Parts L."/>
            <person name="Pedersen J.S."/>
            <person name="Pesole G."/>
            <person name="Phillippy A.M."/>
            <person name="Ponting C.P."/>
            <person name="Pop M."/>
            <person name="Porcelli D."/>
            <person name="Powell J.R."/>
            <person name="Prohaska S."/>
            <person name="Pruitt K."/>
            <person name="Puig M."/>
            <person name="Quesneville H."/>
            <person name="Ram K.R."/>
            <person name="Rand D."/>
            <person name="Rasmussen M.D."/>
            <person name="Reed L.K."/>
            <person name="Reenan R."/>
            <person name="Reily A."/>
            <person name="Remington K.A."/>
            <person name="Rieger T.T."/>
            <person name="Ritchie M.G."/>
            <person name="Robin C."/>
            <person name="Rogers Y.H."/>
            <person name="Rohde C."/>
            <person name="Rozas J."/>
            <person name="Rubenfield M.J."/>
            <person name="Ruiz A."/>
            <person name="Russo S."/>
            <person name="Salzberg S.L."/>
            <person name="Sanchez-Gracia A."/>
            <person name="Saranga D.J."/>
            <person name="Sato H."/>
            <person name="Schaeffer S.W."/>
            <person name="Schatz M.C."/>
            <person name="Schlenke T."/>
            <person name="Schwartz R."/>
            <person name="Segarra C."/>
            <person name="Singh R.S."/>
            <person name="Sirot L."/>
            <person name="Sirota M."/>
            <person name="Sisneros N.B."/>
            <person name="Smith C.D."/>
            <person name="Smith T.F."/>
            <person name="Spieth J."/>
            <person name="Stage D.E."/>
            <person name="Stark A."/>
            <person name="Stephan W."/>
            <person name="Strausberg R.L."/>
            <person name="Strempel S."/>
            <person name="Sturgill D."/>
            <person name="Sutton G."/>
            <person name="Sutton G.G."/>
            <person name="Tao W."/>
            <person name="Teichmann S."/>
            <person name="Tobari Y.N."/>
            <person name="Tomimura Y."/>
            <person name="Tsolas J.M."/>
            <person name="Valente V.L."/>
            <person name="Venter E."/>
            <person name="Venter J.C."/>
            <person name="Vicario S."/>
            <person name="Vieira F.G."/>
            <person name="Vilella A.J."/>
            <person name="Villasante A."/>
            <person name="Walenz B."/>
            <person name="Wang J."/>
            <person name="Wasserman M."/>
            <person name="Watts T."/>
            <person name="Wilson D."/>
            <person name="Wilson R.K."/>
            <person name="Wing R.A."/>
            <person name="Wolfner M.F."/>
            <person name="Wong A."/>
            <person name="Wong G.K."/>
            <person name="Wu C.I."/>
            <person name="Wu G."/>
            <person name="Yamamoto D."/>
            <person name="Yang H.P."/>
            <person name="Yang S.P."/>
            <person name="Yorke J.A."/>
            <person name="Yoshida K."/>
            <person name="Zdobnov E."/>
            <person name="Zhang P."/>
            <person name="Zhang Y."/>
            <person name="Zimin A.V."/>
            <person name="Baldwin J."/>
            <person name="Abdouelleil A."/>
            <person name="Abdulkadir J."/>
            <person name="Abebe A."/>
            <person name="Abera B."/>
            <person name="Abreu J."/>
            <person name="Acer S.C."/>
            <person name="Aftuck L."/>
            <person name="Alexander A."/>
            <person name="An P."/>
            <person name="Anderson E."/>
            <person name="Anderson S."/>
            <person name="Arachi H."/>
            <person name="Azer M."/>
            <person name="Bachantsang P."/>
            <person name="Barry A."/>
            <person name="Bayul T."/>
            <person name="Berlin A."/>
            <person name="Bessette D."/>
            <person name="Bloom T."/>
            <person name="Blye J."/>
            <person name="Boguslavskiy L."/>
            <person name="Bonnet C."/>
            <person name="Boukhgalter B."/>
            <person name="Bourzgui I."/>
            <person name="Brown A."/>
            <person name="Cahill P."/>
            <person name="Channer S."/>
            <person name="Cheshatsang Y."/>
            <person name="Chuda L."/>
            <person name="Citroen M."/>
            <person name="Collymore A."/>
            <person name="Cooke P."/>
            <person name="Costello M."/>
            <person name="D'Aco K."/>
            <person name="Daza R."/>
            <person name="De Haan G."/>
            <person name="DeGray S."/>
            <person name="DeMaso C."/>
            <person name="Dhargay N."/>
            <person name="Dooley K."/>
            <person name="Dooley E."/>
            <person name="Doricent M."/>
            <person name="Dorje P."/>
            <person name="Dorjee K."/>
            <person name="Dupes A."/>
            <person name="Elong R."/>
            <person name="Falk J."/>
            <person name="Farina A."/>
            <person name="Faro S."/>
            <person name="Ferguson D."/>
            <person name="Fisher S."/>
            <person name="Foley C.D."/>
            <person name="Franke A."/>
            <person name="Friedrich D."/>
            <person name="Gadbois L."/>
            <person name="Gearin G."/>
            <person name="Gearin C.R."/>
            <person name="Giannoukos G."/>
            <person name="Goode T."/>
            <person name="Graham J."/>
            <person name="Grandbois E."/>
            <person name="Grewal S."/>
            <person name="Gyaltsen K."/>
            <person name="Hafez N."/>
            <person name="Hagos B."/>
            <person name="Hall J."/>
            <person name="Henson C."/>
            <person name="Hollinger A."/>
            <person name="Honan T."/>
            <person name="Huard M.D."/>
            <person name="Hughes L."/>
            <person name="Hurhula B."/>
            <person name="Husby M.E."/>
            <person name="Kamat A."/>
            <person name="Kanga B."/>
            <person name="Kashin S."/>
            <person name="Khazanovich D."/>
            <person name="Kisner P."/>
            <person name="Lance K."/>
            <person name="Lara M."/>
            <person name="Lee W."/>
            <person name="Lennon N."/>
            <person name="Letendre F."/>
            <person name="LeVine R."/>
            <person name="Lipovsky A."/>
            <person name="Liu X."/>
            <person name="Liu J."/>
            <person name="Liu S."/>
            <person name="Lokyitsang T."/>
            <person name="Lokyitsang Y."/>
            <person name="Lubonja R."/>
            <person name="Lui A."/>
            <person name="MacDonald P."/>
            <person name="Magnisalis V."/>
            <person name="Maru K."/>
            <person name="Matthews C."/>
            <person name="McCusker W."/>
            <person name="McDonough S."/>
            <person name="Mehta T."/>
            <person name="Meldrim J."/>
            <person name="Meneus L."/>
            <person name="Mihai O."/>
            <person name="Mihalev A."/>
            <person name="Mihova T."/>
            <person name="Mittelman R."/>
            <person name="Mlenga V."/>
            <person name="Montmayeur A."/>
            <person name="Mulrain L."/>
            <person name="Navidi A."/>
            <person name="Naylor J."/>
            <person name="Negash T."/>
            <person name="Nguyen T."/>
            <person name="Nguyen N."/>
            <person name="Nicol R."/>
            <person name="Norbu C."/>
            <person name="Norbu N."/>
            <person name="Novod N."/>
            <person name="O'Neill B."/>
            <person name="Osman S."/>
            <person name="Markiewicz E."/>
            <person name="Oyono O.L."/>
            <person name="Patti C."/>
            <person name="Phunkhang P."/>
            <person name="Pierre F."/>
            <person name="Priest M."/>
            <person name="Raghuraman S."/>
            <person name="Rege F."/>
            <person name="Reyes R."/>
            <person name="Rise C."/>
            <person name="Rogov P."/>
            <person name="Ross K."/>
            <person name="Ryan E."/>
            <person name="Settipalli S."/>
            <person name="Shea T."/>
            <person name="Sherpa N."/>
            <person name="Shi L."/>
            <person name="Shih D."/>
            <person name="Sparrow T."/>
            <person name="Spaulding J."/>
            <person name="Stalker J."/>
            <person name="Stange-Thomann N."/>
            <person name="Stavropoulos S."/>
            <person name="Stone C."/>
            <person name="Strader C."/>
            <person name="Tesfaye S."/>
            <person name="Thomson T."/>
            <person name="Thoulutsang Y."/>
            <person name="Thoulutsang D."/>
            <person name="Topham K."/>
            <person name="Topping I."/>
            <person name="Tsamla T."/>
            <person name="Vassiliev H."/>
            <person name="Vo A."/>
            <person name="Wangchuk T."/>
            <person name="Wangdi T."/>
            <person name="Weiand M."/>
            <person name="Wilkinson J."/>
            <person name="Wilson A."/>
            <person name="Yadav S."/>
            <person name="Young G."/>
            <person name="Yu Q."/>
            <person name="Zembek L."/>
            <person name="Zhong D."/>
            <person name="Zimmer A."/>
            <person name="Zwirko Z."/>
            <person name="Jaffe D.B."/>
            <person name="Alvarez P."/>
            <person name="Brockman W."/>
            <person name="Butler J."/>
            <person name="Chin C."/>
            <person name="Gnerre S."/>
            <person name="Grabherr M."/>
            <person name="Kleber M."/>
            <person name="Mauceli E."/>
            <person name="MacCallum I."/>
        </authorList>
    </citation>
    <scope>NUCLEOTIDE SEQUENCE [LARGE SCALE GENOMIC DNA]</scope>
    <source>
        <strain evidence="6">Tucson 15081-1352.22</strain>
    </source>
</reference>
<dbReference type="Pfam" id="PF00188">
    <property type="entry name" value="CAP"/>
    <property type="match status" value="1"/>
</dbReference>
<evidence type="ECO:0000256" key="3">
    <source>
        <dbReference type="SAM" id="SignalP"/>
    </source>
</evidence>
<dbReference type="InterPro" id="IPR035940">
    <property type="entry name" value="CAP_sf"/>
</dbReference>
<dbReference type="Proteomes" id="UP000009192">
    <property type="component" value="Unassembled WGS sequence"/>
</dbReference>
<keyword evidence="6" id="KW-1185">Reference proteome</keyword>
<comment type="subcellular location">
    <subcellularLocation>
        <location evidence="1">Secreted</location>
    </subcellularLocation>
</comment>
<protein>
    <recommendedName>
        <fullName evidence="4">SCP domain-containing protein</fullName>
    </recommendedName>
</protein>
<accession>A0A0Q9XB84</accession>
<dbReference type="InterPro" id="IPR034113">
    <property type="entry name" value="SCP_GAPR1-like"/>
</dbReference>
<dbReference type="GO" id="GO:0005576">
    <property type="term" value="C:extracellular region"/>
    <property type="evidence" value="ECO:0007669"/>
    <property type="project" value="UniProtKB-SubCell"/>
</dbReference>
<evidence type="ECO:0000313" key="6">
    <source>
        <dbReference type="Proteomes" id="UP000009192"/>
    </source>
</evidence>
<dbReference type="InterPro" id="IPR014044">
    <property type="entry name" value="CAP_dom"/>
</dbReference>
<dbReference type="PANTHER" id="PTHR10334">
    <property type="entry name" value="CYSTEINE-RICH SECRETORY PROTEIN-RELATED"/>
    <property type="match status" value="1"/>
</dbReference>
<sequence length="195" mass="22305">MLRAVLFLWLWISALLFLCVLGGKEEELLAEHNNARKNHGCGPLVLDRALCRECEKYAEEIGHKGIAYSEANGKYGENILITNDYKKAVQIFNAERVLYRAVKPEFSEDYRLFTQLIWKNTTTLGIGMLNNKENTRYLIVARYLPAGNIPGQFKENVPPYQYRLSAADSLHKAYRLLCSSFSSLIILSLGVKMYF</sequence>
<dbReference type="CDD" id="cd05382">
    <property type="entry name" value="CAP_GAPR1-like"/>
    <property type="match status" value="1"/>
</dbReference>
<dbReference type="Gene3D" id="3.40.33.10">
    <property type="entry name" value="CAP"/>
    <property type="match status" value="1"/>
</dbReference>
<dbReference type="OrthoDB" id="337038at2759"/>
<organism evidence="5 6">
    <name type="scientific">Drosophila mojavensis</name>
    <name type="common">Fruit fly</name>
    <dbReference type="NCBI Taxonomy" id="7230"/>
    <lineage>
        <taxon>Eukaryota</taxon>
        <taxon>Metazoa</taxon>
        <taxon>Ecdysozoa</taxon>
        <taxon>Arthropoda</taxon>
        <taxon>Hexapoda</taxon>
        <taxon>Insecta</taxon>
        <taxon>Pterygota</taxon>
        <taxon>Neoptera</taxon>
        <taxon>Endopterygota</taxon>
        <taxon>Diptera</taxon>
        <taxon>Brachycera</taxon>
        <taxon>Muscomorpha</taxon>
        <taxon>Ephydroidea</taxon>
        <taxon>Drosophilidae</taxon>
        <taxon>Drosophila</taxon>
    </lineage>
</organism>
<keyword evidence="3" id="KW-0732">Signal</keyword>
<feature type="domain" description="SCP" evidence="4">
    <location>
        <begin position="23"/>
        <end position="151"/>
    </location>
</feature>
<evidence type="ECO:0000256" key="2">
    <source>
        <dbReference type="ARBA" id="ARBA00022525"/>
    </source>
</evidence>
<dbReference type="KEGG" id="dmo:Dmoj_GI26840"/>